<comment type="caution">
    <text evidence="2">The sequence shown here is derived from an EMBL/GenBank/DDBJ whole genome shotgun (WGS) entry which is preliminary data.</text>
</comment>
<dbReference type="Pfam" id="PF03473">
    <property type="entry name" value="MOSC"/>
    <property type="match status" value="1"/>
</dbReference>
<dbReference type="PANTHER" id="PTHR30212">
    <property type="entry name" value="PROTEIN YIIM"/>
    <property type="match status" value="1"/>
</dbReference>
<dbReference type="InterPro" id="IPR011037">
    <property type="entry name" value="Pyrv_Knase-like_insert_dom_sf"/>
</dbReference>
<dbReference type="SUPFAM" id="SSF50800">
    <property type="entry name" value="PK beta-barrel domain-like"/>
    <property type="match status" value="1"/>
</dbReference>
<gene>
    <name evidence="2" type="ORF">D6C00_06845</name>
</gene>
<dbReference type="RefSeq" id="WP_125181034.1">
    <property type="nucleotide sequence ID" value="NZ_QZMU01000001.1"/>
</dbReference>
<keyword evidence="3" id="KW-1185">Reference proteome</keyword>
<evidence type="ECO:0000259" key="1">
    <source>
        <dbReference type="PROSITE" id="PS51340"/>
    </source>
</evidence>
<dbReference type="GO" id="GO:0003824">
    <property type="term" value="F:catalytic activity"/>
    <property type="evidence" value="ECO:0007669"/>
    <property type="project" value="InterPro"/>
</dbReference>
<dbReference type="Pfam" id="PF03475">
    <property type="entry name" value="YiiM_3-alpha"/>
    <property type="match status" value="1"/>
</dbReference>
<proteinExistence type="predicted"/>
<dbReference type="InterPro" id="IPR052353">
    <property type="entry name" value="Benzoxazolinone_Detox_Enz"/>
</dbReference>
<name>A0A426QIW1_9GAMM</name>
<reference evidence="2 3" key="1">
    <citation type="journal article" date="2010" name="Int. J. Syst. Evol. Microbiol.">
        <title>Thiohalobacter thiocyanaticus gen. nov., sp. nov., a moderately halophilic, sulfur-oxidizing gammaproteobacterium from hypersaline lakes, that utilizes thiocyanate.</title>
        <authorList>
            <person name="Sorokin D.Y."/>
            <person name="Kovaleva O.L."/>
            <person name="Tourova T.P."/>
            <person name="Muyzer G."/>
        </authorList>
    </citation>
    <scope>NUCLEOTIDE SEQUENCE [LARGE SCALE GENOMIC DNA]</scope>
    <source>
        <strain evidence="2 3">Hrh1</strain>
    </source>
</reference>
<dbReference type="GO" id="GO:0030151">
    <property type="term" value="F:molybdenum ion binding"/>
    <property type="evidence" value="ECO:0007669"/>
    <property type="project" value="InterPro"/>
</dbReference>
<dbReference type="GO" id="GO:0030170">
    <property type="term" value="F:pyridoxal phosphate binding"/>
    <property type="evidence" value="ECO:0007669"/>
    <property type="project" value="InterPro"/>
</dbReference>
<dbReference type="InterPro" id="IPR005163">
    <property type="entry name" value="Tri_helical_YiiM-like"/>
</dbReference>
<accession>A0A426QIW1</accession>
<dbReference type="AlphaFoldDB" id="A0A426QIW1"/>
<evidence type="ECO:0000313" key="2">
    <source>
        <dbReference type="EMBL" id="RRQ21693.1"/>
    </source>
</evidence>
<dbReference type="InterPro" id="IPR005302">
    <property type="entry name" value="MoCF_Sase_C"/>
</dbReference>
<feature type="domain" description="MOSC" evidence="1">
    <location>
        <begin position="29"/>
        <end position="169"/>
    </location>
</feature>
<protein>
    <submittedName>
        <fullName evidence="2">MOSC domain-containing protein</fullName>
    </submittedName>
</protein>
<dbReference type="OrthoDB" id="9786134at2"/>
<evidence type="ECO:0000313" key="3">
    <source>
        <dbReference type="Proteomes" id="UP000287798"/>
    </source>
</evidence>
<dbReference type="Proteomes" id="UP000287798">
    <property type="component" value="Unassembled WGS sequence"/>
</dbReference>
<dbReference type="Gene3D" id="2.40.33.20">
    <property type="entry name" value="PK beta-barrel domain-like"/>
    <property type="match status" value="1"/>
</dbReference>
<dbReference type="EMBL" id="QZMU01000001">
    <property type="protein sequence ID" value="RRQ21693.1"/>
    <property type="molecule type" value="Genomic_DNA"/>
</dbReference>
<dbReference type="PROSITE" id="PS51340">
    <property type="entry name" value="MOSC"/>
    <property type="match status" value="1"/>
</dbReference>
<sequence length="234" mass="25744">MTMHILRGIYAGRVDPDYANGRASAITKQPLDGEVRIGTAGIAEDEQADPVNHGGPERALLHYSLDNYAWWQAQYPERAAAFHPPGFGENLSSAGLDERSVHIGDVYCIGRIGGCRLQVAQPRSPCWKLDVRFGVSGLAREVQDNSRCGWFYRVVEPGTLQVGDRIELLERLPGSVSIAAAMQAVYGNGSREQLQRLVDSTALAANWRDKARRRLEGRADTNSRRRLSGGKQDG</sequence>
<dbReference type="PANTHER" id="PTHR30212:SF2">
    <property type="entry name" value="PROTEIN YIIM"/>
    <property type="match status" value="1"/>
</dbReference>
<organism evidence="2 3">
    <name type="scientific">Thiohalobacter thiocyanaticus</name>
    <dbReference type="NCBI Taxonomy" id="585455"/>
    <lineage>
        <taxon>Bacteria</taxon>
        <taxon>Pseudomonadati</taxon>
        <taxon>Pseudomonadota</taxon>
        <taxon>Gammaproteobacteria</taxon>
        <taxon>Thiohalobacterales</taxon>
        <taxon>Thiohalobacteraceae</taxon>
        <taxon>Thiohalobacter</taxon>
    </lineage>
</organism>